<organism evidence="1">
    <name type="scientific">hydrothermal vent metagenome</name>
    <dbReference type="NCBI Taxonomy" id="652676"/>
    <lineage>
        <taxon>unclassified sequences</taxon>
        <taxon>metagenomes</taxon>
        <taxon>ecological metagenomes</taxon>
    </lineage>
</organism>
<proteinExistence type="predicted"/>
<dbReference type="PROSITE" id="PS51257">
    <property type="entry name" value="PROKAR_LIPOPROTEIN"/>
    <property type="match status" value="1"/>
</dbReference>
<sequence>MIYHKLHLLILTALFTTGACASFAFASGGAPLPFKPGERLTYDVTWMGVLGGEGVLSVGGEIDYNGHAVYVLKSVARSIGFVRKLYRVDDHTKSFFDVNKLVSHRVEINISEGNYRKRKIIEFDQQNGVASYFINDKEPEIFKIDPKSQDSFSSLYAIRA</sequence>
<dbReference type="EMBL" id="UOGB01000093">
    <property type="protein sequence ID" value="VAX17898.1"/>
    <property type="molecule type" value="Genomic_DNA"/>
</dbReference>
<feature type="non-terminal residue" evidence="1">
    <location>
        <position position="160"/>
    </location>
</feature>
<dbReference type="InterPro" id="IPR021457">
    <property type="entry name" value="DUF3108"/>
</dbReference>
<name>A0A3B1C263_9ZZZZ</name>
<evidence type="ECO:0000313" key="1">
    <source>
        <dbReference type="EMBL" id="VAX17898.1"/>
    </source>
</evidence>
<accession>A0A3B1C263</accession>
<dbReference type="Pfam" id="PF11306">
    <property type="entry name" value="DUF3108"/>
    <property type="match status" value="1"/>
</dbReference>
<evidence type="ECO:0008006" key="2">
    <source>
        <dbReference type="Google" id="ProtNLM"/>
    </source>
</evidence>
<protein>
    <recommendedName>
        <fullName evidence="2">DUF3108 domain-containing protein</fullName>
    </recommendedName>
</protein>
<reference evidence="1" key="1">
    <citation type="submission" date="2018-06" db="EMBL/GenBank/DDBJ databases">
        <authorList>
            <person name="Zhirakovskaya E."/>
        </authorList>
    </citation>
    <scope>NUCLEOTIDE SEQUENCE</scope>
</reference>
<dbReference type="AlphaFoldDB" id="A0A3B1C263"/>
<gene>
    <name evidence="1" type="ORF">MNBD_NITROSPINAE03-350</name>
</gene>